<feature type="transmembrane region" description="Helical" evidence="1">
    <location>
        <begin position="12"/>
        <end position="32"/>
    </location>
</feature>
<dbReference type="AlphaFoldDB" id="E0XZD1"/>
<dbReference type="EMBL" id="GU474932">
    <property type="protein sequence ID" value="ADI19772.1"/>
    <property type="molecule type" value="Genomic_DNA"/>
</dbReference>
<dbReference type="Pfam" id="PF16074">
    <property type="entry name" value="PilW"/>
    <property type="match status" value="1"/>
</dbReference>
<dbReference type="NCBIfam" id="TIGR02532">
    <property type="entry name" value="IV_pilin_GFxxxE"/>
    <property type="match status" value="1"/>
</dbReference>
<protein>
    <submittedName>
        <fullName evidence="2">Uncharacterized protein</fullName>
    </submittedName>
</protein>
<dbReference type="InterPro" id="IPR012902">
    <property type="entry name" value="N_methyl_site"/>
</dbReference>
<evidence type="ECO:0000256" key="1">
    <source>
        <dbReference type="SAM" id="Phobius"/>
    </source>
</evidence>
<organism evidence="2">
    <name type="scientific">uncultured gamma proteobacterium EB000_37F04</name>
    <dbReference type="NCBI Taxonomy" id="710971"/>
    <lineage>
        <taxon>Bacteria</taxon>
        <taxon>Pseudomonadati</taxon>
        <taxon>Pseudomonadota</taxon>
        <taxon>Gammaproteobacteria</taxon>
        <taxon>environmental samples</taxon>
    </lineage>
</organism>
<keyword evidence="1" id="KW-1133">Transmembrane helix</keyword>
<keyword evidence="1" id="KW-0812">Transmembrane</keyword>
<dbReference type="Pfam" id="PF07963">
    <property type="entry name" value="N_methyl"/>
    <property type="match status" value="1"/>
</dbReference>
<keyword evidence="1" id="KW-0472">Membrane</keyword>
<reference evidence="2" key="1">
    <citation type="journal article" date="2011" name="Environ. Microbiol.">
        <title>Time-series analyses of Monterey Bay coastal microbial picoplankton using a 'genome proxy' microarray.</title>
        <authorList>
            <person name="Rich V.I."/>
            <person name="Pham V.D."/>
            <person name="Eppley J."/>
            <person name="Shi Y."/>
            <person name="DeLong E.F."/>
        </authorList>
    </citation>
    <scope>NUCLEOTIDE SEQUENCE</scope>
</reference>
<dbReference type="GO" id="GO:0043683">
    <property type="term" value="P:type IV pilus assembly"/>
    <property type="evidence" value="ECO:0007669"/>
    <property type="project" value="InterPro"/>
</dbReference>
<accession>E0XZD1</accession>
<sequence>MRHQRGFSLAELLIAIVIGLFLVAATFSVLTISSASVRSSGQMTQLQEAARLALRLLEEDLTQAGFFSDLSAIDLSPNTNTTLHGSVTGVDCVGGGRNNGTFPNGIGHFRTLWAARRGSQPAISCEMAAIQGSDVLQLKRLRGSVVNDTLESDRFYGQLNLNELHFFAGGHVAPPIAGGRIYEYQHRVYYVKHNANSIPTLYRHSLSSTALMGVAEPLVEGVEIMHFEFGIDTNGDSAVDTYLKTSDVTDSLWDQHRDAEIVSVQIHLLLRAFEQDSAFSAGMTRTYPMLGGTFSVPDDGYRRKHVSTTVVIRNPWLKTAGEMP</sequence>
<evidence type="ECO:0000313" key="2">
    <source>
        <dbReference type="EMBL" id="ADI19772.1"/>
    </source>
</evidence>
<proteinExistence type="predicted"/>
<dbReference type="InterPro" id="IPR032092">
    <property type="entry name" value="PilW"/>
</dbReference>
<name>E0XZD1_9GAMM</name>